<gene>
    <name evidence="2" type="ORF">HRJ53_10425</name>
</gene>
<dbReference type="Pfam" id="PF06897">
    <property type="entry name" value="DUF1269"/>
    <property type="match status" value="1"/>
</dbReference>
<proteinExistence type="predicted"/>
<protein>
    <submittedName>
        <fullName evidence="2">DUF1269 domain-containing protein</fullName>
    </submittedName>
</protein>
<evidence type="ECO:0000313" key="3">
    <source>
        <dbReference type="Proteomes" id="UP000567293"/>
    </source>
</evidence>
<dbReference type="AlphaFoldDB" id="A0A7V8NQA7"/>
<dbReference type="InterPro" id="IPR009200">
    <property type="entry name" value="DUF1269_membrane"/>
</dbReference>
<keyword evidence="1" id="KW-0812">Transmembrane</keyword>
<organism evidence="2 3">
    <name type="scientific">Candidatus Acidiferrum panamense</name>
    <dbReference type="NCBI Taxonomy" id="2741543"/>
    <lineage>
        <taxon>Bacteria</taxon>
        <taxon>Pseudomonadati</taxon>
        <taxon>Acidobacteriota</taxon>
        <taxon>Terriglobia</taxon>
        <taxon>Candidatus Acidiferrales</taxon>
        <taxon>Candidatus Acidiferrum</taxon>
    </lineage>
</organism>
<sequence>MSELVAVSYPDVYRAGEVCAALQRLQQEFLIEMEDAAYVTRERDGKIKLHQTQPVVGVAAGLGASRGTIWGALIGLLFMQPLLGMAAGAVLGAASGAIAGRMADYGIPDQFMKDLAGKLQPGTSMLFVLFRKVTWEKVLPHISQYGGTVMHSSLTPEAEARLQSALTEGGAPKAA</sequence>
<dbReference type="Proteomes" id="UP000567293">
    <property type="component" value="Unassembled WGS sequence"/>
</dbReference>
<accession>A0A7V8NQA7</accession>
<dbReference type="EMBL" id="JACDQQ010001006">
    <property type="protein sequence ID" value="MBA0085401.1"/>
    <property type="molecule type" value="Genomic_DNA"/>
</dbReference>
<keyword evidence="1" id="KW-0472">Membrane</keyword>
<reference evidence="2" key="1">
    <citation type="submission" date="2020-06" db="EMBL/GenBank/DDBJ databases">
        <title>Legume-microbial interactions unlock mineral nutrients during tropical forest succession.</title>
        <authorList>
            <person name="Epihov D.Z."/>
        </authorList>
    </citation>
    <scope>NUCLEOTIDE SEQUENCE [LARGE SCALE GENOMIC DNA]</scope>
    <source>
        <strain evidence="2">Pan2503</strain>
    </source>
</reference>
<feature type="transmembrane region" description="Helical" evidence="1">
    <location>
        <begin position="69"/>
        <end position="94"/>
    </location>
</feature>
<evidence type="ECO:0000313" key="2">
    <source>
        <dbReference type="EMBL" id="MBA0085401.1"/>
    </source>
</evidence>
<evidence type="ECO:0000256" key="1">
    <source>
        <dbReference type="SAM" id="Phobius"/>
    </source>
</evidence>
<comment type="caution">
    <text evidence="2">The sequence shown here is derived from an EMBL/GenBank/DDBJ whole genome shotgun (WGS) entry which is preliminary data.</text>
</comment>
<keyword evidence="3" id="KW-1185">Reference proteome</keyword>
<name>A0A7V8NQA7_9BACT</name>
<keyword evidence="1" id="KW-1133">Transmembrane helix</keyword>